<keyword evidence="1" id="KW-0732">Signal</keyword>
<accession>A0A4R1Q1K7</accession>
<protein>
    <submittedName>
        <fullName evidence="3">Immunity protein Imm5 of predicted polymorphic toxin system</fullName>
    </submittedName>
</protein>
<dbReference type="RefSeq" id="WP_132073760.1">
    <property type="nucleotide sequence ID" value="NZ_SLUI01000001.1"/>
</dbReference>
<sequence length="280" mass="31649">MNVLKLVITTLIVALSTGICSASGATGVEIKDMDRDVYGEQRIIQAIAARTTPEFGKAVAAALESVEKHPYHHLERGLRADIYQKMSEYDQGRYGKPPANSSRVFLAEKQLALVKPLWKQAWQDDAIVDDLINVFNRVASAKTRGDKAVLLADWEQNWQKARLWTQQTWLKDTQHQLHRFPESLVGLSAATSLVVAGEGIIKPEQASHVFEKDTPAEFWYEDMEFYAAVAYAGGLPYQMEGFVLTAEPDKYRRYWRWWLLEALPDSLANIQRGYIGMAAD</sequence>
<dbReference type="Proteomes" id="UP000295063">
    <property type="component" value="Unassembled WGS sequence"/>
</dbReference>
<name>A0A4R1Q1K7_9FIRM</name>
<evidence type="ECO:0000313" key="4">
    <source>
        <dbReference type="Proteomes" id="UP000295063"/>
    </source>
</evidence>
<reference evidence="3 4" key="1">
    <citation type="submission" date="2019-03" db="EMBL/GenBank/DDBJ databases">
        <title>Genomic Encyclopedia of Type Strains, Phase IV (KMG-IV): sequencing the most valuable type-strain genomes for metagenomic binning, comparative biology and taxonomic classification.</title>
        <authorList>
            <person name="Goeker M."/>
        </authorList>
    </citation>
    <scope>NUCLEOTIDE SEQUENCE [LARGE SCALE GENOMIC DNA]</scope>
    <source>
        <strain evidence="3 4">DSM 15969</strain>
    </source>
</reference>
<proteinExistence type="predicted"/>
<dbReference type="OrthoDB" id="3265338at2"/>
<feature type="signal peptide" evidence="1">
    <location>
        <begin position="1"/>
        <end position="22"/>
    </location>
</feature>
<comment type="caution">
    <text evidence="3">The sequence shown here is derived from an EMBL/GenBank/DDBJ whole genome shotgun (WGS) entry which is preliminary data.</text>
</comment>
<dbReference type="Pfam" id="PF14423">
    <property type="entry name" value="Imm5"/>
    <property type="match status" value="1"/>
</dbReference>
<feature type="chain" id="PRO_5038787359" evidence="1">
    <location>
        <begin position="23"/>
        <end position="280"/>
    </location>
</feature>
<evidence type="ECO:0000259" key="2">
    <source>
        <dbReference type="Pfam" id="PF14423"/>
    </source>
</evidence>
<dbReference type="InterPro" id="IPR025675">
    <property type="entry name" value="Imm5"/>
</dbReference>
<feature type="domain" description="Immunity protein Imm5" evidence="2">
    <location>
        <begin position="62"/>
        <end position="264"/>
    </location>
</feature>
<organism evidence="3 4">
    <name type="scientific">Anaerospora hongkongensis</name>
    <dbReference type="NCBI Taxonomy" id="244830"/>
    <lineage>
        <taxon>Bacteria</taxon>
        <taxon>Bacillati</taxon>
        <taxon>Bacillota</taxon>
        <taxon>Negativicutes</taxon>
        <taxon>Selenomonadales</taxon>
        <taxon>Sporomusaceae</taxon>
        <taxon>Anaerospora</taxon>
    </lineage>
</organism>
<evidence type="ECO:0000313" key="3">
    <source>
        <dbReference type="EMBL" id="TCL39820.1"/>
    </source>
</evidence>
<gene>
    <name evidence="3" type="ORF">EV210_10115</name>
</gene>
<evidence type="ECO:0000256" key="1">
    <source>
        <dbReference type="SAM" id="SignalP"/>
    </source>
</evidence>
<keyword evidence="4" id="KW-1185">Reference proteome</keyword>
<dbReference type="AlphaFoldDB" id="A0A4R1Q1K7"/>
<dbReference type="EMBL" id="SLUI01000001">
    <property type="protein sequence ID" value="TCL39820.1"/>
    <property type="molecule type" value="Genomic_DNA"/>
</dbReference>